<keyword evidence="1" id="KW-0732">Signal</keyword>
<organism evidence="2 3">
    <name type="scientific">Streptomyces indicus</name>
    <dbReference type="NCBI Taxonomy" id="417292"/>
    <lineage>
        <taxon>Bacteria</taxon>
        <taxon>Bacillati</taxon>
        <taxon>Actinomycetota</taxon>
        <taxon>Actinomycetes</taxon>
        <taxon>Kitasatosporales</taxon>
        <taxon>Streptomycetaceae</taxon>
        <taxon>Streptomyces</taxon>
    </lineage>
</organism>
<proteinExistence type="predicted"/>
<gene>
    <name evidence="2" type="ORF">SAMN05421806_101791</name>
</gene>
<dbReference type="RefSeq" id="WP_093607195.1">
    <property type="nucleotide sequence ID" value="NZ_FNFF01000001.1"/>
</dbReference>
<dbReference type="OrthoDB" id="3775567at2"/>
<evidence type="ECO:0000313" key="2">
    <source>
        <dbReference type="EMBL" id="SDJ51882.1"/>
    </source>
</evidence>
<dbReference type="EMBL" id="FNFF01000001">
    <property type="protein sequence ID" value="SDJ51882.1"/>
    <property type="molecule type" value="Genomic_DNA"/>
</dbReference>
<dbReference type="Proteomes" id="UP000199155">
    <property type="component" value="Unassembled WGS sequence"/>
</dbReference>
<reference evidence="2 3" key="1">
    <citation type="submission" date="2016-10" db="EMBL/GenBank/DDBJ databases">
        <authorList>
            <person name="de Groot N.N."/>
        </authorList>
    </citation>
    <scope>NUCLEOTIDE SEQUENCE [LARGE SCALE GENOMIC DNA]</scope>
    <source>
        <strain evidence="2 3">CGMCC 4.5727</strain>
    </source>
</reference>
<feature type="signal peptide" evidence="1">
    <location>
        <begin position="1"/>
        <end position="26"/>
    </location>
</feature>
<accession>A0A1G8UDS8</accession>
<evidence type="ECO:0000313" key="3">
    <source>
        <dbReference type="Proteomes" id="UP000199155"/>
    </source>
</evidence>
<name>A0A1G8UDS8_9ACTN</name>
<sequence>MRRLTRFATAAGLATASALVSWPFFSQGDTHAEAKPAGRDVVVSHGEDRRPNHTAADWVTYAEHVVVVKVTAERELPASQEELAAGEGYLPRQVDLAVQKVLWSSEKSTTQVPASFPWLADGWSFHGTERTPMVMEGTPRMEVGHTYVMAVEWQPGISEGGDEIPGQWRGLGSGSTIPYDDGVLGQGESEGEILSPAQTLAAAETGPDGLSLEDSLTGKDTSALVSALNSAEPLPAEDFGR</sequence>
<protein>
    <submittedName>
        <fullName evidence="2">Uncharacterized protein</fullName>
    </submittedName>
</protein>
<dbReference type="AlphaFoldDB" id="A0A1G8UDS8"/>
<keyword evidence="3" id="KW-1185">Reference proteome</keyword>
<feature type="chain" id="PRO_5039494914" evidence="1">
    <location>
        <begin position="27"/>
        <end position="241"/>
    </location>
</feature>
<evidence type="ECO:0000256" key="1">
    <source>
        <dbReference type="SAM" id="SignalP"/>
    </source>
</evidence>